<dbReference type="InterPro" id="IPR005719">
    <property type="entry name" value="Dihydroorotate_DH_2"/>
</dbReference>
<evidence type="ECO:0000256" key="11">
    <source>
        <dbReference type="HAMAP-Rule" id="MF_00225"/>
    </source>
</evidence>
<dbReference type="EC" id="1.3.5.2" evidence="11"/>
<keyword evidence="9 11" id="KW-0472">Membrane</keyword>
<feature type="binding site" evidence="11">
    <location>
        <begin position="115"/>
        <end position="119"/>
    </location>
    <ligand>
        <name>substrate</name>
    </ligand>
</feature>
<evidence type="ECO:0000256" key="10">
    <source>
        <dbReference type="ARBA" id="ARBA00048639"/>
    </source>
</evidence>
<keyword evidence="11" id="KW-1003">Cell membrane</keyword>
<comment type="catalytic activity">
    <reaction evidence="10 11">
        <text>(S)-dihydroorotate + a quinone = orotate + a quinol</text>
        <dbReference type="Rhea" id="RHEA:30187"/>
        <dbReference type="ChEBI" id="CHEBI:24646"/>
        <dbReference type="ChEBI" id="CHEBI:30839"/>
        <dbReference type="ChEBI" id="CHEBI:30864"/>
        <dbReference type="ChEBI" id="CHEBI:132124"/>
        <dbReference type="EC" id="1.3.5.2"/>
    </reaction>
</comment>
<dbReference type="GO" id="GO:0005886">
    <property type="term" value="C:plasma membrane"/>
    <property type="evidence" value="ECO:0007669"/>
    <property type="project" value="UniProtKB-SubCell"/>
</dbReference>
<feature type="active site" description="Nucleophile" evidence="11">
    <location>
        <position position="184"/>
    </location>
</feature>
<gene>
    <name evidence="11" type="primary">pyrD</name>
    <name evidence="14" type="ORF">AKJ09_04285</name>
</gene>
<comment type="function">
    <text evidence="1 11">Catalyzes the conversion of dihydroorotate to orotate with quinone as electron acceptor.</text>
</comment>
<dbReference type="AlphaFoldDB" id="A0A0K1PW44"/>
<dbReference type="NCBIfam" id="NF003652">
    <property type="entry name" value="PRK05286.2-5"/>
    <property type="match status" value="1"/>
</dbReference>
<dbReference type="GO" id="GO:0106430">
    <property type="term" value="F:dihydroorotate dehydrogenase (quinone) activity"/>
    <property type="evidence" value="ECO:0007669"/>
    <property type="project" value="UniProtKB-EC"/>
</dbReference>
<feature type="binding site" evidence="11">
    <location>
        <position position="186"/>
    </location>
    <ligand>
        <name>substrate</name>
    </ligand>
</feature>
<protein>
    <recommendedName>
        <fullName evidence="11">Dihydroorotate dehydrogenase (quinone)</fullName>
        <ecNumber evidence="11">1.3.5.2</ecNumber>
    </recommendedName>
    <alternativeName>
        <fullName evidence="11">DHOdehase</fullName>
        <shortName evidence="11">DHOD</shortName>
        <shortName evidence="11">DHODase</shortName>
    </alternativeName>
    <alternativeName>
        <fullName evidence="11">Dihydroorotate oxidase</fullName>
    </alternativeName>
</protein>
<comment type="similarity">
    <text evidence="4 11">Belongs to the dihydroorotate dehydrogenase family. Type 2 subfamily.</text>
</comment>
<dbReference type="GO" id="GO:0006207">
    <property type="term" value="P:'de novo' pyrimidine nucleobase biosynthetic process"/>
    <property type="evidence" value="ECO:0007669"/>
    <property type="project" value="UniProtKB-UniRule"/>
</dbReference>
<comment type="cofactor">
    <cofactor evidence="11">
        <name>FMN</name>
        <dbReference type="ChEBI" id="CHEBI:58210"/>
    </cofactor>
    <text evidence="11">Binds 1 FMN per subunit.</text>
</comment>
<comment type="pathway">
    <text evidence="3 11">Pyrimidine metabolism; UMP biosynthesis via de novo pathway; orotate from (S)-dihydroorotate (quinone route): step 1/1.</text>
</comment>
<evidence type="ECO:0000259" key="13">
    <source>
        <dbReference type="Pfam" id="PF01180"/>
    </source>
</evidence>
<evidence type="ECO:0000313" key="15">
    <source>
        <dbReference type="Proteomes" id="UP000064967"/>
    </source>
</evidence>
<evidence type="ECO:0000256" key="9">
    <source>
        <dbReference type="ARBA" id="ARBA00023136"/>
    </source>
</evidence>
<evidence type="ECO:0000256" key="7">
    <source>
        <dbReference type="ARBA" id="ARBA00022975"/>
    </source>
</evidence>
<feature type="binding site" evidence="11">
    <location>
        <position position="145"/>
    </location>
    <ligand>
        <name>FMN</name>
        <dbReference type="ChEBI" id="CHEBI:58210"/>
    </ligand>
</feature>
<feature type="binding site" evidence="11">
    <location>
        <position position="90"/>
    </location>
    <ligand>
        <name>FMN</name>
        <dbReference type="ChEBI" id="CHEBI:58210"/>
    </ligand>
</feature>
<feature type="chain" id="PRO_5005466174" description="Dihydroorotate dehydrogenase (quinone)" evidence="12">
    <location>
        <begin position="18"/>
        <end position="369"/>
    </location>
</feature>
<evidence type="ECO:0000256" key="3">
    <source>
        <dbReference type="ARBA" id="ARBA00005161"/>
    </source>
</evidence>
<comment type="subunit">
    <text evidence="11">Monomer.</text>
</comment>
<dbReference type="Gene3D" id="3.20.20.70">
    <property type="entry name" value="Aldolase class I"/>
    <property type="match status" value="1"/>
</dbReference>
<organism evidence="14 15">
    <name type="scientific">Labilithrix luteola</name>
    <dbReference type="NCBI Taxonomy" id="1391654"/>
    <lineage>
        <taxon>Bacteria</taxon>
        <taxon>Pseudomonadati</taxon>
        <taxon>Myxococcota</taxon>
        <taxon>Polyangia</taxon>
        <taxon>Polyangiales</taxon>
        <taxon>Labilitrichaceae</taxon>
        <taxon>Labilithrix</taxon>
    </lineage>
</organism>
<feature type="binding site" evidence="11">
    <location>
        <position position="250"/>
    </location>
    <ligand>
        <name>FMN</name>
        <dbReference type="ChEBI" id="CHEBI:58210"/>
    </ligand>
</feature>
<keyword evidence="15" id="KW-1185">Reference proteome</keyword>
<feature type="binding site" evidence="11">
    <location>
        <position position="181"/>
    </location>
    <ligand>
        <name>substrate</name>
    </ligand>
</feature>
<dbReference type="HAMAP" id="MF_00225">
    <property type="entry name" value="DHO_dh_type2"/>
    <property type="match status" value="1"/>
</dbReference>
<keyword evidence="7 11" id="KW-0665">Pyrimidine biosynthesis</keyword>
<dbReference type="KEGG" id="llu:AKJ09_04285"/>
<dbReference type="InterPro" id="IPR050074">
    <property type="entry name" value="DHO_dehydrogenase"/>
</dbReference>
<name>A0A0K1PW44_9BACT</name>
<dbReference type="GO" id="GO:0044205">
    <property type="term" value="P:'de novo' UMP biosynthetic process"/>
    <property type="evidence" value="ECO:0007669"/>
    <property type="project" value="UniProtKB-UniRule"/>
</dbReference>
<dbReference type="STRING" id="1391654.AKJ09_04285"/>
<feature type="binding site" evidence="11">
    <location>
        <position position="222"/>
    </location>
    <ligand>
        <name>FMN</name>
        <dbReference type="ChEBI" id="CHEBI:58210"/>
    </ligand>
</feature>
<evidence type="ECO:0000256" key="5">
    <source>
        <dbReference type="ARBA" id="ARBA00022630"/>
    </source>
</evidence>
<feature type="binding site" evidence="11">
    <location>
        <position position="181"/>
    </location>
    <ligand>
        <name>FMN</name>
        <dbReference type="ChEBI" id="CHEBI:58210"/>
    </ligand>
</feature>
<feature type="binding site" evidence="11">
    <location>
        <position position="276"/>
    </location>
    <ligand>
        <name>FMN</name>
        <dbReference type="ChEBI" id="CHEBI:58210"/>
    </ligand>
</feature>
<sequence length="369" mass="38964">MYSLLRPFLFSMGPARAHSAAMLALGPVEHLSPFRAVFRAAYAHTDPRLEVRKMGLVFPSPLGLAGGFDKNADRARAMATLGFGHVELGTVTAEAQAPNPLPNLFRLPADSALINRLGFPNEGAEHVAARIAVRKSAIPVPVGVSIGKSRSVPLEPMSGVVADYLKSFRAVRDVADFVVVNVSSPNTKDLRAIQAADTARTLFQSLLEERDRAGTRVPLLVKIAPDLVDDAIDAICEVAKEVGLAGIVATNTTISRDGLATPQEEIERIGAGGLSGKPLFPRSLSVVKRVRTQVGPSMCVIGVGGIDGVETALAMLRAGADLVQVYTGFIYRGPSLPADIARGLLRRMESEGVSSLEGLVSGQRVATSS</sequence>
<feature type="binding site" evidence="11">
    <location>
        <position position="70"/>
    </location>
    <ligand>
        <name>substrate</name>
    </ligand>
</feature>
<dbReference type="GO" id="GO:0005737">
    <property type="term" value="C:cytoplasm"/>
    <property type="evidence" value="ECO:0007669"/>
    <property type="project" value="InterPro"/>
</dbReference>
<feature type="signal peptide" evidence="12">
    <location>
        <begin position="1"/>
        <end position="17"/>
    </location>
</feature>
<keyword evidence="6 11" id="KW-0288">FMN</keyword>
<evidence type="ECO:0000256" key="8">
    <source>
        <dbReference type="ARBA" id="ARBA00023002"/>
    </source>
</evidence>
<evidence type="ECO:0000256" key="2">
    <source>
        <dbReference type="ARBA" id="ARBA00004370"/>
    </source>
</evidence>
<dbReference type="RefSeq" id="WP_146648728.1">
    <property type="nucleotide sequence ID" value="NZ_CP012333.1"/>
</dbReference>
<feature type="binding site" evidence="11">
    <location>
        <position position="305"/>
    </location>
    <ligand>
        <name>FMN</name>
        <dbReference type="ChEBI" id="CHEBI:58210"/>
    </ligand>
</feature>
<dbReference type="Proteomes" id="UP000064967">
    <property type="component" value="Chromosome"/>
</dbReference>
<dbReference type="PATRIC" id="fig|1391654.3.peg.4344"/>
<dbReference type="PANTHER" id="PTHR48109:SF4">
    <property type="entry name" value="DIHYDROOROTATE DEHYDROGENASE (QUINONE), MITOCHONDRIAL"/>
    <property type="match status" value="1"/>
</dbReference>
<evidence type="ECO:0000256" key="1">
    <source>
        <dbReference type="ARBA" id="ARBA00003125"/>
    </source>
</evidence>
<dbReference type="NCBIfam" id="TIGR01036">
    <property type="entry name" value="pyrD_sub2"/>
    <property type="match status" value="1"/>
</dbReference>
<dbReference type="OrthoDB" id="9802377at2"/>
<dbReference type="PANTHER" id="PTHR48109">
    <property type="entry name" value="DIHYDROOROTATE DEHYDROGENASE (QUINONE), MITOCHONDRIAL-RELATED"/>
    <property type="match status" value="1"/>
</dbReference>
<dbReference type="InterPro" id="IPR013785">
    <property type="entry name" value="Aldolase_TIM"/>
</dbReference>
<evidence type="ECO:0000256" key="6">
    <source>
        <dbReference type="ARBA" id="ARBA00022643"/>
    </source>
</evidence>
<dbReference type="SUPFAM" id="SSF51395">
    <property type="entry name" value="FMN-linked oxidoreductases"/>
    <property type="match status" value="1"/>
</dbReference>
<dbReference type="CDD" id="cd04738">
    <property type="entry name" value="DHOD_2_like"/>
    <property type="match status" value="1"/>
</dbReference>
<dbReference type="Pfam" id="PF01180">
    <property type="entry name" value="DHO_dh"/>
    <property type="match status" value="1"/>
</dbReference>
<feature type="binding site" evidence="11">
    <location>
        <begin position="251"/>
        <end position="252"/>
    </location>
    <ligand>
        <name>substrate</name>
    </ligand>
</feature>
<evidence type="ECO:0000256" key="4">
    <source>
        <dbReference type="ARBA" id="ARBA00005359"/>
    </source>
</evidence>
<evidence type="ECO:0000313" key="14">
    <source>
        <dbReference type="EMBL" id="AKU97621.1"/>
    </source>
</evidence>
<feature type="domain" description="Dihydroorotate dehydrogenase catalytic" evidence="13">
    <location>
        <begin position="49"/>
        <end position="348"/>
    </location>
</feature>
<reference evidence="14 15" key="1">
    <citation type="submission" date="2015-08" db="EMBL/GenBank/DDBJ databases">
        <authorList>
            <person name="Babu N.S."/>
            <person name="Beckwith C.J."/>
            <person name="Beseler K.G."/>
            <person name="Brison A."/>
            <person name="Carone J.V."/>
            <person name="Caskin T.P."/>
            <person name="Diamond M."/>
            <person name="Durham M.E."/>
            <person name="Foxe J.M."/>
            <person name="Go M."/>
            <person name="Henderson B.A."/>
            <person name="Jones I.B."/>
            <person name="McGettigan J.A."/>
            <person name="Micheletti S.J."/>
            <person name="Nasrallah M.E."/>
            <person name="Ortiz D."/>
            <person name="Piller C.R."/>
            <person name="Privatt S.R."/>
            <person name="Schneider S.L."/>
            <person name="Sharp S."/>
            <person name="Smith T.C."/>
            <person name="Stanton J.D."/>
            <person name="Ullery H.E."/>
            <person name="Wilson R.J."/>
            <person name="Serrano M.G."/>
            <person name="Buck G."/>
            <person name="Lee V."/>
            <person name="Wang Y."/>
            <person name="Carvalho R."/>
            <person name="Voegtly L."/>
            <person name="Shi R."/>
            <person name="Duckworth R."/>
            <person name="Johnson A."/>
            <person name="Loviza R."/>
            <person name="Walstead R."/>
            <person name="Shah Z."/>
            <person name="Kiflezghi M."/>
            <person name="Wade K."/>
            <person name="Ball S.L."/>
            <person name="Bradley K.W."/>
            <person name="Asai D.J."/>
            <person name="Bowman C.A."/>
            <person name="Russell D.A."/>
            <person name="Pope W.H."/>
            <person name="Jacobs-Sera D."/>
            <person name="Hendrix R.W."/>
            <person name="Hatfull G.F."/>
        </authorList>
    </citation>
    <scope>NUCLEOTIDE SEQUENCE [LARGE SCALE GENOMIC DNA]</scope>
    <source>
        <strain evidence="14 15">DSM 27648</strain>
    </source>
</reference>
<feature type="binding site" evidence="11">
    <location>
        <begin position="326"/>
        <end position="327"/>
    </location>
    <ligand>
        <name>FMN</name>
        <dbReference type="ChEBI" id="CHEBI:58210"/>
    </ligand>
</feature>
<dbReference type="UniPathway" id="UPA00070">
    <property type="reaction ID" value="UER00946"/>
</dbReference>
<comment type="caution">
    <text evidence="11">Lacks conserved residue(s) required for the propagation of feature annotation.</text>
</comment>
<accession>A0A0K1PW44</accession>
<keyword evidence="5 11" id="KW-0285">Flavoprotein</keyword>
<dbReference type="EMBL" id="CP012333">
    <property type="protein sequence ID" value="AKU97621.1"/>
    <property type="molecule type" value="Genomic_DNA"/>
</dbReference>
<evidence type="ECO:0000256" key="12">
    <source>
        <dbReference type="SAM" id="SignalP"/>
    </source>
</evidence>
<keyword evidence="8 11" id="KW-0560">Oxidoreductase</keyword>
<proteinExistence type="inferred from homology"/>
<dbReference type="InterPro" id="IPR001295">
    <property type="entry name" value="Dihydroorotate_DH_CS"/>
</dbReference>
<comment type="subcellular location">
    <subcellularLocation>
        <location evidence="11">Cell membrane</location>
        <topology evidence="11">Peripheral membrane protein</topology>
    </subcellularLocation>
    <subcellularLocation>
        <location evidence="2">Membrane</location>
    </subcellularLocation>
</comment>
<dbReference type="InterPro" id="IPR005720">
    <property type="entry name" value="Dihydroorotate_DH_cat"/>
</dbReference>
<dbReference type="PROSITE" id="PS00912">
    <property type="entry name" value="DHODEHASE_2"/>
    <property type="match status" value="1"/>
</dbReference>
<keyword evidence="12" id="KW-0732">Signal</keyword>